<evidence type="ECO:0000259" key="7">
    <source>
        <dbReference type="Pfam" id="PF05425"/>
    </source>
</evidence>
<sequence length="682" mass="72935">MRRGPSCRPGADVAHRGDDYPGRVQRIRLLAPALAILAGLAAAWAALELGGGAAAPSLQDPGPAVRYGVPMATMLRNVAIAAAFGGAVLACFALRPRSRDWHRTLDLAGAAAGIATVAHGFVGFGSFRQVVTNPVTATNDFGQLLQFFFVEVETGRLLLGTLLALALLTVLLLVARGPVAVAFTVVLWAVPFWLIASGGHAGGTANHTIAVSSLLLHLIFVSIWLGGLLHVGLLARRDPQPGGSDVVADAAYGDVLLRYSSLALVSFLVVAFSGIVSAWVRMEGDWFSPYGLLSLTKAALLLVLGGFGAWQRMRVLRPATAVPQRVSGRAVALLLALELAVMGVTAGVAAGLARTPTPVAEVPPGAEATPAEILTGRPLPATFEPARLADQWSIDPLWSVICAMLAFFYLAGVARLARRGDRWPLQRTVAWVAGVALLWWCTNGALNLYQEFQFSLHMLVHMLLGMAVPVLLVPGAPITLAMRAIQKRRDGSRGGREWLMAIVHSKYMEVLSSPLVAAGLFVASLWLFYYTPLFSWSMHEHLGHVWMVVHFVGSGYLFVQAIIGIDPGPARPPYALRLVLLLGAMVFHAFFGLTLMTGEALLLADWFGAMGNGVDALADQRVGGGIAWSIGEIPTVILAITTVVLWARSDRREQVRTDRAASRDGDADLNAYNDMLERMGKR</sequence>
<protein>
    <submittedName>
        <fullName evidence="8">Putative copper resistance protein D</fullName>
    </submittedName>
</protein>
<feature type="transmembrane region" description="Helical" evidence="6">
    <location>
        <begin position="157"/>
        <end position="174"/>
    </location>
</feature>
<feature type="transmembrane region" description="Helical" evidence="6">
    <location>
        <begin position="256"/>
        <end position="280"/>
    </location>
</feature>
<name>A0A3N2ARI5_9MICO</name>
<dbReference type="AlphaFoldDB" id="A0A3N2ARI5"/>
<feature type="domain" description="Copper resistance protein D" evidence="7">
    <location>
        <begin position="255"/>
        <end position="352"/>
    </location>
</feature>
<evidence type="ECO:0000313" key="9">
    <source>
        <dbReference type="Proteomes" id="UP000275456"/>
    </source>
</evidence>
<feature type="transmembrane region" description="Helical" evidence="6">
    <location>
        <begin position="541"/>
        <end position="563"/>
    </location>
</feature>
<keyword evidence="9" id="KW-1185">Reference proteome</keyword>
<evidence type="ECO:0000256" key="5">
    <source>
        <dbReference type="ARBA" id="ARBA00023136"/>
    </source>
</evidence>
<feature type="transmembrane region" description="Helical" evidence="6">
    <location>
        <begin position="397"/>
        <end position="417"/>
    </location>
</feature>
<dbReference type="InterPro" id="IPR008457">
    <property type="entry name" value="Cu-R_CopD_dom"/>
</dbReference>
<evidence type="ECO:0000256" key="6">
    <source>
        <dbReference type="SAM" id="Phobius"/>
    </source>
</evidence>
<evidence type="ECO:0000313" key="8">
    <source>
        <dbReference type="EMBL" id="ROR65670.1"/>
    </source>
</evidence>
<feature type="transmembrane region" description="Helical" evidence="6">
    <location>
        <begin position="626"/>
        <end position="647"/>
    </location>
</feature>
<feature type="transmembrane region" description="Helical" evidence="6">
    <location>
        <begin position="461"/>
        <end position="486"/>
    </location>
</feature>
<feature type="transmembrane region" description="Helical" evidence="6">
    <location>
        <begin position="331"/>
        <end position="353"/>
    </location>
</feature>
<feature type="transmembrane region" description="Helical" evidence="6">
    <location>
        <begin position="286"/>
        <end position="310"/>
    </location>
</feature>
<proteinExistence type="predicted"/>
<keyword evidence="3 6" id="KW-0812">Transmembrane</keyword>
<keyword evidence="4 6" id="KW-1133">Transmembrane helix</keyword>
<evidence type="ECO:0000256" key="2">
    <source>
        <dbReference type="ARBA" id="ARBA00022475"/>
    </source>
</evidence>
<gene>
    <name evidence="8" type="ORF">EDD26_1039</name>
</gene>
<feature type="transmembrane region" description="Helical" evidence="6">
    <location>
        <begin position="575"/>
        <end position="596"/>
    </location>
</feature>
<feature type="transmembrane region" description="Helical" evidence="6">
    <location>
        <begin position="429"/>
        <end position="449"/>
    </location>
</feature>
<organism evidence="8 9">
    <name type="scientific">Agrococcus jenensis</name>
    <dbReference type="NCBI Taxonomy" id="46353"/>
    <lineage>
        <taxon>Bacteria</taxon>
        <taxon>Bacillati</taxon>
        <taxon>Actinomycetota</taxon>
        <taxon>Actinomycetes</taxon>
        <taxon>Micrococcales</taxon>
        <taxon>Microbacteriaceae</taxon>
        <taxon>Agrococcus</taxon>
    </lineage>
</organism>
<reference evidence="8 9" key="1">
    <citation type="submission" date="2018-11" db="EMBL/GenBank/DDBJ databases">
        <title>Sequencing the genomes of 1000 actinobacteria strains.</title>
        <authorList>
            <person name="Klenk H.-P."/>
        </authorList>
    </citation>
    <scope>NUCLEOTIDE SEQUENCE [LARGE SCALE GENOMIC DNA]</scope>
    <source>
        <strain evidence="8 9">DSM 9580</strain>
    </source>
</reference>
<dbReference type="InterPro" id="IPR019108">
    <property type="entry name" value="Caa3_assmbl_CtaG-rel"/>
</dbReference>
<comment type="caution">
    <text evidence="8">The sequence shown here is derived from an EMBL/GenBank/DDBJ whole genome shotgun (WGS) entry which is preliminary data.</text>
</comment>
<accession>A0A3N2ARI5</accession>
<evidence type="ECO:0000256" key="3">
    <source>
        <dbReference type="ARBA" id="ARBA00022692"/>
    </source>
</evidence>
<feature type="transmembrane region" description="Helical" evidence="6">
    <location>
        <begin position="29"/>
        <end position="47"/>
    </location>
</feature>
<dbReference type="PANTHER" id="PTHR34820:SF4">
    <property type="entry name" value="INNER MEMBRANE PROTEIN YEBZ"/>
    <property type="match status" value="1"/>
</dbReference>
<dbReference type="GO" id="GO:0006825">
    <property type="term" value="P:copper ion transport"/>
    <property type="evidence" value="ECO:0007669"/>
    <property type="project" value="InterPro"/>
</dbReference>
<dbReference type="Pfam" id="PF05425">
    <property type="entry name" value="CopD"/>
    <property type="match status" value="1"/>
</dbReference>
<feature type="transmembrane region" description="Helical" evidence="6">
    <location>
        <begin position="181"/>
        <end position="202"/>
    </location>
</feature>
<comment type="subcellular location">
    <subcellularLocation>
        <location evidence="1">Cell membrane</location>
        <topology evidence="1">Multi-pass membrane protein</topology>
    </subcellularLocation>
</comment>
<feature type="transmembrane region" description="Helical" evidence="6">
    <location>
        <begin position="507"/>
        <end position="529"/>
    </location>
</feature>
<dbReference type="PANTHER" id="PTHR34820">
    <property type="entry name" value="INNER MEMBRANE PROTEIN YEBZ"/>
    <property type="match status" value="1"/>
</dbReference>
<feature type="transmembrane region" description="Helical" evidence="6">
    <location>
        <begin position="105"/>
        <end position="127"/>
    </location>
</feature>
<evidence type="ECO:0000256" key="1">
    <source>
        <dbReference type="ARBA" id="ARBA00004651"/>
    </source>
</evidence>
<dbReference type="GO" id="GO:0005886">
    <property type="term" value="C:plasma membrane"/>
    <property type="evidence" value="ECO:0007669"/>
    <property type="project" value="UniProtKB-SubCell"/>
</dbReference>
<dbReference type="EMBL" id="RKHJ01000001">
    <property type="protein sequence ID" value="ROR65670.1"/>
    <property type="molecule type" value="Genomic_DNA"/>
</dbReference>
<keyword evidence="2" id="KW-1003">Cell membrane</keyword>
<dbReference type="InterPro" id="IPR032694">
    <property type="entry name" value="CopC/D"/>
</dbReference>
<dbReference type="Pfam" id="PF09678">
    <property type="entry name" value="Caa3_CtaG"/>
    <property type="match status" value="1"/>
</dbReference>
<keyword evidence="5 6" id="KW-0472">Membrane</keyword>
<evidence type="ECO:0000256" key="4">
    <source>
        <dbReference type="ARBA" id="ARBA00022989"/>
    </source>
</evidence>
<feature type="transmembrane region" description="Helical" evidence="6">
    <location>
        <begin position="67"/>
        <end position="93"/>
    </location>
</feature>
<dbReference type="Proteomes" id="UP000275456">
    <property type="component" value="Unassembled WGS sequence"/>
</dbReference>
<feature type="transmembrane region" description="Helical" evidence="6">
    <location>
        <begin position="214"/>
        <end position="235"/>
    </location>
</feature>